<dbReference type="RefSeq" id="WP_123648115.1">
    <property type="nucleotide sequence ID" value="NZ_RCTY01000036.1"/>
</dbReference>
<sequence length="88" mass="9040">MANPPGRFPFDIPPASAPESGGGRGNQAAADDALERFGERLPAAGAGLAGGIAAWVRRKPAHAFALAVAAGWLLGKVSRVAEGRRRPR</sequence>
<organism evidence="2 3">
    <name type="scientific">Lysobacter enzymogenes</name>
    <dbReference type="NCBI Taxonomy" id="69"/>
    <lineage>
        <taxon>Bacteria</taxon>
        <taxon>Pseudomonadati</taxon>
        <taxon>Pseudomonadota</taxon>
        <taxon>Gammaproteobacteria</taxon>
        <taxon>Lysobacterales</taxon>
        <taxon>Lysobacteraceae</taxon>
        <taxon>Lysobacter</taxon>
    </lineage>
</organism>
<dbReference type="AlphaFoldDB" id="A0A3N2RFM3"/>
<comment type="caution">
    <text evidence="2">The sequence shown here is derived from an EMBL/GenBank/DDBJ whole genome shotgun (WGS) entry which is preliminary data.</text>
</comment>
<dbReference type="Proteomes" id="UP000275910">
    <property type="component" value="Unassembled WGS sequence"/>
</dbReference>
<evidence type="ECO:0000313" key="3">
    <source>
        <dbReference type="Proteomes" id="UP000275910"/>
    </source>
</evidence>
<gene>
    <name evidence="2" type="ORF">D9T17_14700</name>
</gene>
<reference evidence="2 3" key="1">
    <citation type="submission" date="2018-10" db="EMBL/GenBank/DDBJ databases">
        <title>The genome of Lysobacter enzymogenes OH11.</title>
        <authorList>
            <person name="Liu F."/>
            <person name="Zhao Y."/>
            <person name="Qian G."/>
            <person name="Chen Y."/>
            <person name="Xu H."/>
        </authorList>
    </citation>
    <scope>NUCLEOTIDE SEQUENCE [LARGE SCALE GENOMIC DNA]</scope>
    <source>
        <strain evidence="2 3">OH11</strain>
    </source>
</reference>
<dbReference type="EMBL" id="RCTY01000036">
    <property type="protein sequence ID" value="ROU06194.1"/>
    <property type="molecule type" value="Genomic_DNA"/>
</dbReference>
<accession>A0A3N2RFM3</accession>
<protein>
    <submittedName>
        <fullName evidence="2">Uncharacterized protein</fullName>
    </submittedName>
</protein>
<feature type="region of interest" description="Disordered" evidence="1">
    <location>
        <begin position="1"/>
        <end position="32"/>
    </location>
</feature>
<proteinExistence type="predicted"/>
<evidence type="ECO:0000313" key="2">
    <source>
        <dbReference type="EMBL" id="ROU06194.1"/>
    </source>
</evidence>
<name>A0A3N2RFM3_LYSEN</name>
<evidence type="ECO:0000256" key="1">
    <source>
        <dbReference type="SAM" id="MobiDB-lite"/>
    </source>
</evidence>